<comment type="subcellular location">
    <subcellularLocation>
        <location evidence="1">Cell membrane</location>
        <topology evidence="1">Multi-pass membrane protein</topology>
    </subcellularLocation>
</comment>
<feature type="transmembrane region" description="Helical" evidence="6">
    <location>
        <begin position="178"/>
        <end position="196"/>
    </location>
</feature>
<feature type="transmembrane region" description="Helical" evidence="6">
    <location>
        <begin position="119"/>
        <end position="138"/>
    </location>
</feature>
<dbReference type="PANTHER" id="PTHR30086:SF20">
    <property type="entry name" value="ARGININE EXPORTER PROTEIN ARGO-RELATED"/>
    <property type="match status" value="1"/>
</dbReference>
<dbReference type="GO" id="GO:0015171">
    <property type="term" value="F:amino acid transmembrane transporter activity"/>
    <property type="evidence" value="ECO:0007669"/>
    <property type="project" value="TreeGrafter"/>
</dbReference>
<keyword evidence="3 6" id="KW-0812">Transmembrane</keyword>
<organism evidence="7">
    <name type="scientific">marine metagenome</name>
    <dbReference type="NCBI Taxonomy" id="408172"/>
    <lineage>
        <taxon>unclassified sequences</taxon>
        <taxon>metagenomes</taxon>
        <taxon>ecological metagenomes</taxon>
    </lineage>
</organism>
<protein>
    <recommendedName>
        <fullName evidence="8">LysE family translocator</fullName>
    </recommendedName>
</protein>
<dbReference type="InterPro" id="IPR001123">
    <property type="entry name" value="LeuE-type"/>
</dbReference>
<reference evidence="7" key="1">
    <citation type="submission" date="2018-05" db="EMBL/GenBank/DDBJ databases">
        <authorList>
            <person name="Lanie J.A."/>
            <person name="Ng W.-L."/>
            <person name="Kazmierczak K.M."/>
            <person name="Andrzejewski T.M."/>
            <person name="Davidsen T.M."/>
            <person name="Wayne K.J."/>
            <person name="Tettelin H."/>
            <person name="Glass J.I."/>
            <person name="Rusch D."/>
            <person name="Podicherti R."/>
            <person name="Tsui H.-C.T."/>
            <person name="Winkler M.E."/>
        </authorList>
    </citation>
    <scope>NUCLEOTIDE SEQUENCE</scope>
</reference>
<evidence type="ECO:0000256" key="1">
    <source>
        <dbReference type="ARBA" id="ARBA00004651"/>
    </source>
</evidence>
<sequence length="199" mass="21135">MNISALLALLAFIVPMCFTPGPNNVLCAAHGSRHGVRKTVPLIGGMAIGWSVLGLGIGAGAVFIEENDSIIQILSYLGATYIAYLGYKIAMVSSIKEEDAEDVLGPQTGFVLQIVNGKAWIHFVVLMTTFGTIFGAGFEGKVALVLLNLSFGFAAVLSWAAFGTLLRKIFSGEESGIWLNRGLGLLLLLVAVWIALPHE</sequence>
<dbReference type="EMBL" id="UINC01026680">
    <property type="protein sequence ID" value="SVB04558.1"/>
    <property type="molecule type" value="Genomic_DNA"/>
</dbReference>
<dbReference type="PANTHER" id="PTHR30086">
    <property type="entry name" value="ARGININE EXPORTER PROTEIN ARGO"/>
    <property type="match status" value="1"/>
</dbReference>
<dbReference type="AlphaFoldDB" id="A0A382ASW1"/>
<dbReference type="Pfam" id="PF01810">
    <property type="entry name" value="LysE"/>
    <property type="match status" value="1"/>
</dbReference>
<name>A0A382ASW1_9ZZZZ</name>
<keyword evidence="5 6" id="KW-0472">Membrane</keyword>
<keyword evidence="2" id="KW-1003">Cell membrane</keyword>
<proteinExistence type="predicted"/>
<dbReference type="GO" id="GO:0005886">
    <property type="term" value="C:plasma membrane"/>
    <property type="evidence" value="ECO:0007669"/>
    <property type="project" value="UniProtKB-SubCell"/>
</dbReference>
<evidence type="ECO:0000313" key="7">
    <source>
        <dbReference type="EMBL" id="SVB04558.1"/>
    </source>
</evidence>
<evidence type="ECO:0000256" key="6">
    <source>
        <dbReference type="SAM" id="Phobius"/>
    </source>
</evidence>
<evidence type="ECO:0008006" key="8">
    <source>
        <dbReference type="Google" id="ProtNLM"/>
    </source>
</evidence>
<evidence type="ECO:0000256" key="3">
    <source>
        <dbReference type="ARBA" id="ARBA00022692"/>
    </source>
</evidence>
<dbReference type="GO" id="GO:0033228">
    <property type="term" value="P:cysteine export across plasma membrane"/>
    <property type="evidence" value="ECO:0007669"/>
    <property type="project" value="TreeGrafter"/>
</dbReference>
<accession>A0A382ASW1</accession>
<feature type="transmembrane region" description="Helical" evidence="6">
    <location>
        <begin position="144"/>
        <end position="166"/>
    </location>
</feature>
<evidence type="ECO:0000256" key="4">
    <source>
        <dbReference type="ARBA" id="ARBA00022989"/>
    </source>
</evidence>
<keyword evidence="4 6" id="KW-1133">Transmembrane helix</keyword>
<feature type="transmembrane region" description="Helical" evidence="6">
    <location>
        <begin position="43"/>
        <end position="64"/>
    </location>
</feature>
<gene>
    <name evidence="7" type="ORF">METZ01_LOCUS157412</name>
</gene>
<evidence type="ECO:0000256" key="5">
    <source>
        <dbReference type="ARBA" id="ARBA00023136"/>
    </source>
</evidence>
<evidence type="ECO:0000256" key="2">
    <source>
        <dbReference type="ARBA" id="ARBA00022475"/>
    </source>
</evidence>